<dbReference type="EMBL" id="JABSTR010000001">
    <property type="protein sequence ID" value="KAH9362366.1"/>
    <property type="molecule type" value="Genomic_DNA"/>
</dbReference>
<dbReference type="Proteomes" id="UP000821853">
    <property type="component" value="Chromosome 1"/>
</dbReference>
<proteinExistence type="predicted"/>
<dbReference type="VEuPathDB" id="VectorBase:HLOH_053415"/>
<sequence>MPVALRWQLVRPEKAEAAEVTRHGQLLYQSPGLTVPVLLLWAPNGWITFGLTTRPSQASKNSMVTLHLKSCYAVETQEGRLPPNAVTAEASCAYPCVSGAADELNRSSTTATGSSAGGENNAKRWVGVVLARVNAL</sequence>
<evidence type="ECO:0000313" key="1">
    <source>
        <dbReference type="EMBL" id="KAH9362366.1"/>
    </source>
</evidence>
<keyword evidence="2" id="KW-1185">Reference proteome</keyword>
<accession>A0A9J6F853</accession>
<gene>
    <name evidence="1" type="ORF">HPB48_018018</name>
</gene>
<protein>
    <submittedName>
        <fullName evidence="1">Uncharacterized protein</fullName>
    </submittedName>
</protein>
<evidence type="ECO:0000313" key="2">
    <source>
        <dbReference type="Proteomes" id="UP000821853"/>
    </source>
</evidence>
<organism evidence="1 2">
    <name type="scientific">Haemaphysalis longicornis</name>
    <name type="common">Bush tick</name>
    <dbReference type="NCBI Taxonomy" id="44386"/>
    <lineage>
        <taxon>Eukaryota</taxon>
        <taxon>Metazoa</taxon>
        <taxon>Ecdysozoa</taxon>
        <taxon>Arthropoda</taxon>
        <taxon>Chelicerata</taxon>
        <taxon>Arachnida</taxon>
        <taxon>Acari</taxon>
        <taxon>Parasitiformes</taxon>
        <taxon>Ixodida</taxon>
        <taxon>Ixodoidea</taxon>
        <taxon>Ixodidae</taxon>
        <taxon>Haemaphysalinae</taxon>
        <taxon>Haemaphysalis</taxon>
    </lineage>
</organism>
<dbReference type="AlphaFoldDB" id="A0A9J6F853"/>
<name>A0A9J6F853_HAELO</name>
<comment type="caution">
    <text evidence="1">The sequence shown here is derived from an EMBL/GenBank/DDBJ whole genome shotgun (WGS) entry which is preliminary data.</text>
</comment>
<reference evidence="1 2" key="1">
    <citation type="journal article" date="2020" name="Cell">
        <title>Large-Scale Comparative Analyses of Tick Genomes Elucidate Their Genetic Diversity and Vector Capacities.</title>
        <authorList>
            <consortium name="Tick Genome and Microbiome Consortium (TIGMIC)"/>
            <person name="Jia N."/>
            <person name="Wang J."/>
            <person name="Shi W."/>
            <person name="Du L."/>
            <person name="Sun Y."/>
            <person name="Zhan W."/>
            <person name="Jiang J.F."/>
            <person name="Wang Q."/>
            <person name="Zhang B."/>
            <person name="Ji P."/>
            <person name="Bell-Sakyi L."/>
            <person name="Cui X.M."/>
            <person name="Yuan T.T."/>
            <person name="Jiang B.G."/>
            <person name="Yang W.F."/>
            <person name="Lam T.T."/>
            <person name="Chang Q.C."/>
            <person name="Ding S.J."/>
            <person name="Wang X.J."/>
            <person name="Zhu J.G."/>
            <person name="Ruan X.D."/>
            <person name="Zhao L."/>
            <person name="Wei J.T."/>
            <person name="Ye R.Z."/>
            <person name="Que T.C."/>
            <person name="Du C.H."/>
            <person name="Zhou Y.H."/>
            <person name="Cheng J.X."/>
            <person name="Dai P.F."/>
            <person name="Guo W.B."/>
            <person name="Han X.H."/>
            <person name="Huang E.J."/>
            <person name="Li L.F."/>
            <person name="Wei W."/>
            <person name="Gao Y.C."/>
            <person name="Liu J.Z."/>
            <person name="Shao H.Z."/>
            <person name="Wang X."/>
            <person name="Wang C.C."/>
            <person name="Yang T.C."/>
            <person name="Huo Q.B."/>
            <person name="Li W."/>
            <person name="Chen H.Y."/>
            <person name="Chen S.E."/>
            <person name="Zhou L.G."/>
            <person name="Ni X.B."/>
            <person name="Tian J.H."/>
            <person name="Sheng Y."/>
            <person name="Liu T."/>
            <person name="Pan Y.S."/>
            <person name="Xia L.Y."/>
            <person name="Li J."/>
            <person name="Zhao F."/>
            <person name="Cao W.C."/>
        </authorList>
    </citation>
    <scope>NUCLEOTIDE SEQUENCE [LARGE SCALE GENOMIC DNA]</scope>
    <source>
        <strain evidence="1">HaeL-2018</strain>
    </source>
</reference>